<dbReference type="OrthoDB" id="214902at2"/>
<dbReference type="Proteomes" id="UP000199558">
    <property type="component" value="Unassembled WGS sequence"/>
</dbReference>
<dbReference type="EMBL" id="FLRH01000003">
    <property type="protein sequence ID" value="SBT65581.1"/>
    <property type="molecule type" value="Genomic_DNA"/>
</dbReference>
<evidence type="ECO:0000313" key="2">
    <source>
        <dbReference type="EMBL" id="SBT65581.1"/>
    </source>
</evidence>
<reference evidence="3" key="1">
    <citation type="submission" date="2016-06" db="EMBL/GenBank/DDBJ databases">
        <authorList>
            <person name="Varghese N."/>
            <person name="Submissions Spin"/>
        </authorList>
    </citation>
    <scope>NUCLEOTIDE SEQUENCE [LARGE SCALE GENOMIC DNA]</scope>
    <source>
        <strain evidence="3">DSM 45794</strain>
    </source>
</reference>
<evidence type="ECO:0000313" key="3">
    <source>
        <dbReference type="Proteomes" id="UP000199558"/>
    </source>
</evidence>
<dbReference type="SUPFAM" id="SSF159894">
    <property type="entry name" value="YgaC/TfoX-N like"/>
    <property type="match status" value="1"/>
</dbReference>
<dbReference type="RefSeq" id="WP_091577267.1">
    <property type="nucleotide sequence ID" value="NZ_FLRH01000003.1"/>
</dbReference>
<keyword evidence="3" id="KW-1185">Reference proteome</keyword>
<dbReference type="InterPro" id="IPR007076">
    <property type="entry name" value="TfoX_N"/>
</dbReference>
<protein>
    <submittedName>
        <fullName evidence="2">Transcriptional regulator of competence genes, TfoX/Sxy family</fullName>
    </submittedName>
</protein>
<dbReference type="AlphaFoldDB" id="A0A1A9B928"/>
<accession>A0A1A9B928</accession>
<feature type="domain" description="TfoX N-terminal" evidence="1">
    <location>
        <begin position="16"/>
        <end position="103"/>
    </location>
</feature>
<sequence>MAYDEDLANRVRELVGREPGVTERRMFGGLAMMLRGNMSVVVRGAGGLMVRVDPADTEAALAEPGAGATVMRGWPMRGWVTVDPAACERDADLARWVDRGVRSARALPAK</sequence>
<name>A0A1A9B928_9ACTN</name>
<dbReference type="Gene3D" id="3.30.1460.30">
    <property type="entry name" value="YgaC/TfoX-N like chaperone"/>
    <property type="match status" value="1"/>
</dbReference>
<organism evidence="2 3">
    <name type="scientific">Micromonospora sediminicola</name>
    <dbReference type="NCBI Taxonomy" id="946078"/>
    <lineage>
        <taxon>Bacteria</taxon>
        <taxon>Bacillati</taxon>
        <taxon>Actinomycetota</taxon>
        <taxon>Actinomycetes</taxon>
        <taxon>Micromonosporales</taxon>
        <taxon>Micromonosporaceae</taxon>
        <taxon>Micromonospora</taxon>
    </lineage>
</organism>
<proteinExistence type="predicted"/>
<dbReference type="Pfam" id="PF04993">
    <property type="entry name" value="TfoX_N"/>
    <property type="match status" value="1"/>
</dbReference>
<gene>
    <name evidence="2" type="ORF">GA0070622_2579</name>
</gene>
<dbReference type="STRING" id="946078.GA0070622_2579"/>
<evidence type="ECO:0000259" key="1">
    <source>
        <dbReference type="Pfam" id="PF04993"/>
    </source>
</evidence>